<dbReference type="CDD" id="cd00685">
    <property type="entry name" value="Trans_IPPS_HT"/>
    <property type="match status" value="1"/>
</dbReference>
<dbReference type="EMBL" id="JAJKBJ010000027">
    <property type="protein sequence ID" value="MCL9685501.1"/>
    <property type="molecule type" value="Genomic_DNA"/>
</dbReference>
<dbReference type="PANTHER" id="PTHR43281:SF1">
    <property type="entry name" value="FARNESYL DIPHOSPHATE SYNTHASE"/>
    <property type="match status" value="1"/>
</dbReference>
<name>A0A9X2D304_9GAMM</name>
<dbReference type="SUPFAM" id="SSF48576">
    <property type="entry name" value="Terpenoid synthases"/>
    <property type="match status" value="1"/>
</dbReference>
<evidence type="ECO:0000256" key="5">
    <source>
        <dbReference type="ARBA" id="ARBA00022842"/>
    </source>
</evidence>
<sequence length="299" mass="33303">MNKQVIEIYTQRHETFLEQMLNETLIPASQIRAAMHYSLFPGGKRLRPILVYLAGELINVNLQVLDVIAAALELTHCYSLIHDDLPAMDDDDLRRGKPSCHKAYDEATAILVGDGMQALAIEVLLTRLSPLLNASQVIAITQVLVQASGVSGMVSGQSLDLSELAKSSVTEEQLREIHLLKTGRLILACFEMVLAAQTSINEPTQIAFRTYARHIGLVFQMQDDYLDRYAPANILGKGRSSDLANEKTTFATLFSQRQLEEEIAIHYQIAIDALKIFDKKATALIELTQQLQQRSKLAQ</sequence>
<keyword evidence="6" id="KW-0414">Isoprene biosynthesis</keyword>
<evidence type="ECO:0000256" key="6">
    <source>
        <dbReference type="ARBA" id="ARBA00023229"/>
    </source>
</evidence>
<dbReference type="Proteomes" id="UP001139721">
    <property type="component" value="Unassembled WGS sequence"/>
</dbReference>
<dbReference type="GO" id="GO:0004659">
    <property type="term" value="F:prenyltransferase activity"/>
    <property type="evidence" value="ECO:0007669"/>
    <property type="project" value="InterPro"/>
</dbReference>
<protein>
    <submittedName>
        <fullName evidence="8">Polyprenyl synthetase family protein</fullName>
    </submittedName>
</protein>
<dbReference type="GO" id="GO:0008654">
    <property type="term" value="P:phospholipid biosynthetic process"/>
    <property type="evidence" value="ECO:0007669"/>
    <property type="project" value="UniProtKB-ARBA"/>
</dbReference>
<keyword evidence="9" id="KW-1185">Reference proteome</keyword>
<dbReference type="GO" id="GO:0005737">
    <property type="term" value="C:cytoplasm"/>
    <property type="evidence" value="ECO:0007669"/>
    <property type="project" value="UniProtKB-ARBA"/>
</dbReference>
<dbReference type="SFLD" id="SFLDS00005">
    <property type="entry name" value="Isoprenoid_Synthase_Type_I"/>
    <property type="match status" value="1"/>
</dbReference>
<dbReference type="PANTHER" id="PTHR43281">
    <property type="entry name" value="FARNESYL DIPHOSPHATE SYNTHASE"/>
    <property type="match status" value="1"/>
</dbReference>
<evidence type="ECO:0000256" key="7">
    <source>
        <dbReference type="RuleBase" id="RU004466"/>
    </source>
</evidence>
<dbReference type="FunFam" id="1.10.600.10:FF:000001">
    <property type="entry name" value="Geranylgeranyl diphosphate synthase"/>
    <property type="match status" value="1"/>
</dbReference>
<evidence type="ECO:0000313" key="8">
    <source>
        <dbReference type="EMBL" id="MCL9685501.1"/>
    </source>
</evidence>
<keyword evidence="5" id="KW-0460">Magnesium</keyword>
<dbReference type="NCBIfam" id="NF045485">
    <property type="entry name" value="FPPsyn"/>
    <property type="match status" value="1"/>
</dbReference>
<comment type="cofactor">
    <cofactor evidence="1">
        <name>Mg(2+)</name>
        <dbReference type="ChEBI" id="CHEBI:18420"/>
    </cofactor>
</comment>
<comment type="caution">
    <text evidence="8">The sequence shown here is derived from an EMBL/GenBank/DDBJ whole genome shotgun (WGS) entry which is preliminary data.</text>
</comment>
<evidence type="ECO:0000256" key="2">
    <source>
        <dbReference type="ARBA" id="ARBA00006706"/>
    </source>
</evidence>
<dbReference type="AlphaFoldDB" id="A0A9X2D304"/>
<dbReference type="InterPro" id="IPR008949">
    <property type="entry name" value="Isoprenoid_synthase_dom_sf"/>
</dbReference>
<reference evidence="8" key="1">
    <citation type="submission" date="2021-11" db="EMBL/GenBank/DDBJ databases">
        <title>Legionella maioricencis sp. nov., a new species isolated from hot water samples in Mallorca.</title>
        <authorList>
            <person name="Crespi S."/>
            <person name="Drasar V."/>
            <person name="Salva-Serra F."/>
            <person name="Jaen-Luchoro D."/>
            <person name="Pineiro-Iglesias B."/>
            <person name="Aliaga F."/>
            <person name="Fernandez-Juarez V."/>
            <person name="Coll G."/>
            <person name="Moore E.R.B."/>
            <person name="Bennasar-Figueras A."/>
        </authorList>
    </citation>
    <scope>NUCLEOTIDE SEQUENCE</scope>
    <source>
        <strain evidence="8">HCPI-6</strain>
    </source>
</reference>
<accession>A0A9X2D304</accession>
<dbReference type="PROSITE" id="PS00723">
    <property type="entry name" value="POLYPRENYL_SYNTHASE_1"/>
    <property type="match status" value="1"/>
</dbReference>
<keyword evidence="4" id="KW-0479">Metal-binding</keyword>
<evidence type="ECO:0000256" key="4">
    <source>
        <dbReference type="ARBA" id="ARBA00022723"/>
    </source>
</evidence>
<proteinExistence type="inferred from homology"/>
<dbReference type="InterPro" id="IPR033749">
    <property type="entry name" value="Polyprenyl_synt_CS"/>
</dbReference>
<organism evidence="8 9">
    <name type="scientific">Legionella maioricensis</name>
    <dbReference type="NCBI Taxonomy" id="2896528"/>
    <lineage>
        <taxon>Bacteria</taxon>
        <taxon>Pseudomonadati</taxon>
        <taxon>Pseudomonadota</taxon>
        <taxon>Gammaproteobacteria</taxon>
        <taxon>Legionellales</taxon>
        <taxon>Legionellaceae</taxon>
        <taxon>Legionella</taxon>
    </lineage>
</organism>
<dbReference type="RefSeq" id="WP_250424098.1">
    <property type="nucleotide sequence ID" value="NZ_JAJKBJ010000027.1"/>
</dbReference>
<keyword evidence="3 7" id="KW-0808">Transferase</keyword>
<gene>
    <name evidence="8" type="ORF">LOX96_15465</name>
</gene>
<dbReference type="PROSITE" id="PS00444">
    <property type="entry name" value="POLYPRENYL_SYNTHASE_2"/>
    <property type="match status" value="1"/>
</dbReference>
<dbReference type="Gene3D" id="1.10.600.10">
    <property type="entry name" value="Farnesyl Diphosphate Synthase"/>
    <property type="match status" value="1"/>
</dbReference>
<evidence type="ECO:0000256" key="3">
    <source>
        <dbReference type="ARBA" id="ARBA00022679"/>
    </source>
</evidence>
<dbReference type="SFLD" id="SFLDG01017">
    <property type="entry name" value="Polyprenyl_Transferase_Like"/>
    <property type="match status" value="1"/>
</dbReference>
<dbReference type="GO" id="GO:0016114">
    <property type="term" value="P:terpenoid biosynthetic process"/>
    <property type="evidence" value="ECO:0007669"/>
    <property type="project" value="UniProtKB-ARBA"/>
</dbReference>
<evidence type="ECO:0000256" key="1">
    <source>
        <dbReference type="ARBA" id="ARBA00001946"/>
    </source>
</evidence>
<dbReference type="Pfam" id="PF00348">
    <property type="entry name" value="polyprenyl_synt"/>
    <property type="match status" value="1"/>
</dbReference>
<dbReference type="GO" id="GO:0046872">
    <property type="term" value="F:metal ion binding"/>
    <property type="evidence" value="ECO:0007669"/>
    <property type="project" value="UniProtKB-KW"/>
</dbReference>
<dbReference type="InterPro" id="IPR000092">
    <property type="entry name" value="Polyprenyl_synt"/>
</dbReference>
<evidence type="ECO:0000313" key="9">
    <source>
        <dbReference type="Proteomes" id="UP001139721"/>
    </source>
</evidence>
<dbReference type="InterPro" id="IPR053378">
    <property type="entry name" value="Prenyl_diphosphate_synthase"/>
</dbReference>
<comment type="similarity">
    <text evidence="2 7">Belongs to the FPP/GGPP synthase family.</text>
</comment>